<dbReference type="InterPro" id="IPR027417">
    <property type="entry name" value="P-loop_NTPase"/>
</dbReference>
<dbReference type="Gene3D" id="3.40.50.300">
    <property type="entry name" value="P-loop containing nucleotide triphosphate hydrolases"/>
    <property type="match status" value="2"/>
</dbReference>
<accession>A0A6I3L4N5</accession>
<name>A0A6I3L4N5_9NOCA</name>
<dbReference type="InterPro" id="IPR014862">
    <property type="entry name" value="TrwC"/>
</dbReference>
<sequence length="1321" mass="143442">MTATVHKLSAGDGFEYYLRQTAAHDVSERGRNSLADYYSAKGESPGVWMGSGLSEFDSIAAGDEVTEKQMRALFGLGRHPDAEAIEDRVYAERLAAGDKPGPAHRAALTASQLGQPFRIFSEASEFRRRCAEAFTAHNLARGERWNAKISDEVRAEIRTRIARELFAAEFDRAPLNDRELSGWIAHNSRNATTAVAGFDVCFSPVKSVSVLWAIAPRAIAENIEAAHRAAVADALAFLESHAAYTRLGANGVAQVDTRGLVATAFEHRESRADDPDLHTHVVISAKVRTREGGLWRALDARMVYRVLVTASEVYNTRCEHHVHALVGSEFADRGDTDPDKRPIREIVGVAESLRELWSRRDAAIEARLAELARRFHAEWGREPTTVEMLKLSERATLDTRPAKHELRSRSEQRAIWRGEAVELLSEDALTQMIWDTCHPRPAPRVQVNPEWVASVADRVIDIVSRKRSVWQFTHVRSEVERQIRGQVRAEDWESAAEAVTAEALGPLRSIARTRPDQFAEPELLRRADRRSVYTVAGSQQYTSAAVLAAEHRLIAAAHVAGAATITDASVDVALLEYTANNHGRELNAGQVALVREFATSGRRLQVAIAPAGTGKTVALQVLVRAWRSEGAAVLGLAPTAASAAVLEAEIGAGVPVNAIDKLGYILTHLTPETAGRVHVPAWVHAIGPGTLVIIDEAAKASTWQLDLVVDFLLRRGAIVRAIGDDRQLASITAGGVLRDIADTAGAVTLTRVMRFHDRAEAAATLAVREGDPSVIAFYADRDRLHIGTLDRVVDACYTAWADDRSAGLDAMMLAPTREIVAILNQRARADRLATTTSEVGPEVELSDGLKASAGDVICSRRNKPKLRISSTDYVRNGYRWRVVEARADGSVVAAHLDSGRHVLLPRDYVQVEVTLGWATTIDSAQGITADAGHSVLTGSETRAQLYVAISRGRRRNDIYAQTAVDLAHNMLSDRAMHPPTVVDILTETLARDTTQRSATTQHREIHTPETRLTHAVDAYAYALGAAAEHLAGPEVMDRIDIESEQLYPGLTDCGGWPALRQHLAIIAITPHADGQPGDPLQRLAAAIDERDFDSVRDPAAVLDWRLDHSDPQSCGAGPLPWLIGIPDALRDHPEFGPYLVARARLVTDLAAQIRRRIHVWTPATAPAWARPLLAAPTGDSGVVGAVAVWRAARRVDDADHRPTGPTLPDFGSAHRHQRALDARVTALVGDLTDTLGKWVPAVDAIDSRIAADAFWPALAARLDLAHRAESTFPHYYTTPPSAARCLTNGPPPPCGGGWSAISISACSTPTTATSIHCGQAG</sequence>
<keyword evidence="3" id="KW-1185">Reference proteome</keyword>
<comment type="caution">
    <text evidence="2">The sequence shown here is derived from an EMBL/GenBank/DDBJ whole genome shotgun (WGS) entry which is preliminary data.</text>
</comment>
<dbReference type="InterPro" id="IPR050534">
    <property type="entry name" value="Coronavir_polyprotein_1ab"/>
</dbReference>
<feature type="domain" description="TrwC relaxase" evidence="1">
    <location>
        <begin position="10"/>
        <end position="422"/>
    </location>
</feature>
<dbReference type="Pfam" id="PF13604">
    <property type="entry name" value="AAA_30"/>
    <property type="match status" value="1"/>
</dbReference>
<proteinExistence type="predicted"/>
<dbReference type="Pfam" id="PF08751">
    <property type="entry name" value="TrwC"/>
    <property type="match status" value="1"/>
</dbReference>
<dbReference type="EMBL" id="WMBB01000013">
    <property type="protein sequence ID" value="MTE16278.1"/>
    <property type="molecule type" value="Genomic_DNA"/>
</dbReference>
<dbReference type="RefSeq" id="WP_154790688.1">
    <property type="nucleotide sequence ID" value="NZ_WMBB01000013.1"/>
</dbReference>
<evidence type="ECO:0000313" key="2">
    <source>
        <dbReference type="EMBL" id="MTE16278.1"/>
    </source>
</evidence>
<dbReference type="Gene3D" id="2.30.30.940">
    <property type="match status" value="1"/>
</dbReference>
<reference evidence="2 3" key="1">
    <citation type="submission" date="2019-11" db="EMBL/GenBank/DDBJ databases">
        <title>Nocardia sp. nov. CT2-14 isolated from soil.</title>
        <authorList>
            <person name="Kanchanasin P."/>
            <person name="Tanasupawat S."/>
            <person name="Yuki M."/>
            <person name="Kudo T."/>
        </authorList>
    </citation>
    <scope>NUCLEOTIDE SEQUENCE [LARGE SCALE GENOMIC DNA]</scope>
    <source>
        <strain evidence="2 3">CT2-14</strain>
    </source>
</reference>
<evidence type="ECO:0000313" key="3">
    <source>
        <dbReference type="Proteomes" id="UP000432464"/>
    </source>
</evidence>
<dbReference type="Proteomes" id="UP000432464">
    <property type="component" value="Unassembled WGS sequence"/>
</dbReference>
<organism evidence="2 3">
    <name type="scientific">Nocardia aurantiaca</name>
    <dbReference type="NCBI Taxonomy" id="2675850"/>
    <lineage>
        <taxon>Bacteria</taxon>
        <taxon>Bacillati</taxon>
        <taxon>Actinomycetota</taxon>
        <taxon>Actinomycetes</taxon>
        <taxon>Mycobacteriales</taxon>
        <taxon>Nocardiaceae</taxon>
        <taxon>Nocardia</taxon>
    </lineage>
</organism>
<dbReference type="NCBIfam" id="NF041492">
    <property type="entry name" value="MobF"/>
    <property type="match status" value="1"/>
</dbReference>
<dbReference type="CDD" id="cd18809">
    <property type="entry name" value="SF1_C_RecD"/>
    <property type="match status" value="1"/>
</dbReference>
<dbReference type="SUPFAM" id="SSF52540">
    <property type="entry name" value="P-loop containing nucleoside triphosphate hydrolases"/>
    <property type="match status" value="2"/>
</dbReference>
<evidence type="ECO:0000259" key="1">
    <source>
        <dbReference type="Pfam" id="PF08751"/>
    </source>
</evidence>
<protein>
    <submittedName>
        <fullName evidence="2">Relaxase domain-containing protein</fullName>
    </submittedName>
</protein>
<gene>
    <name evidence="2" type="ORF">GLP40_26350</name>
</gene>
<dbReference type="PANTHER" id="PTHR43788">
    <property type="entry name" value="DNA2/NAM7 HELICASE FAMILY MEMBER"/>
    <property type="match status" value="1"/>
</dbReference>
<dbReference type="SUPFAM" id="SSF55464">
    <property type="entry name" value="Origin of replication-binding domain, RBD-like"/>
    <property type="match status" value="1"/>
</dbReference>